<dbReference type="SUPFAM" id="SSF46689">
    <property type="entry name" value="Homeodomain-like"/>
    <property type="match status" value="1"/>
</dbReference>
<evidence type="ECO:0000313" key="2">
    <source>
        <dbReference type="EMBL" id="AGR41150.1"/>
    </source>
</evidence>
<dbReference type="InterPro" id="IPR009057">
    <property type="entry name" value="Homeodomain-like_sf"/>
</dbReference>
<dbReference type="EMBL" id="CP005074">
    <property type="protein sequence ID" value="AGR41150.1"/>
    <property type="molecule type" value="Genomic_DNA"/>
</dbReference>
<dbReference type="Pfam" id="PF01418">
    <property type="entry name" value="HTH_6"/>
    <property type="match status" value="1"/>
</dbReference>
<reference evidence="2 3" key="1">
    <citation type="journal article" date="2013" name="Genome Biol. Evol.">
        <title>Comparison of metabolic capacities and inference of gene content evolution in mosquito-associated Spiroplasma diminutum and S. taiwanense.</title>
        <authorList>
            <person name="Lo W.S."/>
            <person name="Ku C."/>
            <person name="Chen L.L."/>
            <person name="Chang T.H."/>
            <person name="Kuo C.H."/>
        </authorList>
    </citation>
    <scope>NUCLEOTIDE SEQUENCE [LARGE SCALE GENOMIC DNA]</scope>
    <source>
        <strain evidence="2">CT-1</strain>
    </source>
</reference>
<keyword evidence="3" id="KW-1185">Reference proteome</keyword>
<proteinExistence type="predicted"/>
<dbReference type="KEGG" id="stai:STAIW_v1c05210"/>
<organism evidence="2 3">
    <name type="scientific">Spiroplasma taiwanense CT-1</name>
    <dbReference type="NCBI Taxonomy" id="1276220"/>
    <lineage>
        <taxon>Bacteria</taxon>
        <taxon>Bacillati</taxon>
        <taxon>Mycoplasmatota</taxon>
        <taxon>Mollicutes</taxon>
        <taxon>Entomoplasmatales</taxon>
        <taxon>Spiroplasmataceae</taxon>
        <taxon>Spiroplasma</taxon>
    </lineage>
</organism>
<accession>S5MH33</accession>
<dbReference type="Proteomes" id="UP000014984">
    <property type="component" value="Chromosome"/>
</dbReference>
<sequence>MESIFEKLENTSKDFKDTTFKLIANQILSCWQTGAFKNQETLSKECFVSNSIITKFSKGLGYSGYRELLFELKREYNHYSFKNENFDEFKFENFIYSLGEWIKENSNFIKKISKNLINVKFVKIYSSYQSRLASKYLFELLLMLGKVTVIIEQEYSLLGNPIADENSLVNILILAGRDNDTLIRKFNNDVNKNSNCYLITTSRQVQKMENSFQETLLIDFEFDNSSFFYRNIALELLFLEIFHQIM</sequence>
<dbReference type="GO" id="GO:0003700">
    <property type="term" value="F:DNA-binding transcription factor activity"/>
    <property type="evidence" value="ECO:0007669"/>
    <property type="project" value="InterPro"/>
</dbReference>
<dbReference type="AlphaFoldDB" id="S5MH33"/>
<dbReference type="Gene3D" id="1.10.10.10">
    <property type="entry name" value="Winged helix-like DNA-binding domain superfamily/Winged helix DNA-binding domain"/>
    <property type="match status" value="1"/>
</dbReference>
<gene>
    <name evidence="2" type="ORF">STAIW_v1c05210</name>
</gene>
<dbReference type="PATRIC" id="fig|1276220.3.peg.529"/>
<dbReference type="eggNOG" id="COG1737">
    <property type="taxonomic scope" value="Bacteria"/>
</dbReference>
<dbReference type="InterPro" id="IPR036388">
    <property type="entry name" value="WH-like_DNA-bd_sf"/>
</dbReference>
<dbReference type="RefSeq" id="WP_020834289.1">
    <property type="nucleotide sequence ID" value="NC_021846.1"/>
</dbReference>
<dbReference type="STRING" id="1276220.STAIW_v1c05210"/>
<feature type="domain" description="HTH rpiR-type" evidence="1">
    <location>
        <begin position="2"/>
        <end position="79"/>
    </location>
</feature>
<evidence type="ECO:0000259" key="1">
    <source>
        <dbReference type="PROSITE" id="PS51071"/>
    </source>
</evidence>
<dbReference type="InterPro" id="IPR000281">
    <property type="entry name" value="HTH_RpiR"/>
</dbReference>
<dbReference type="PROSITE" id="PS51071">
    <property type="entry name" value="HTH_RPIR"/>
    <property type="match status" value="1"/>
</dbReference>
<name>S5MH33_9MOLU</name>
<dbReference type="HOGENOM" id="CLU_096776_0_0_14"/>
<protein>
    <submittedName>
        <fullName evidence="2">Transcriptional regulator</fullName>
    </submittedName>
</protein>
<evidence type="ECO:0000313" key="3">
    <source>
        <dbReference type="Proteomes" id="UP000014984"/>
    </source>
</evidence>
<dbReference type="OrthoDB" id="388934at2"/>